<gene>
    <name evidence="2" type="ORF">BS47DRAFT_1369700</name>
</gene>
<feature type="compositionally biased region" description="Basic and acidic residues" evidence="1">
    <location>
        <begin position="1"/>
        <end position="16"/>
    </location>
</feature>
<dbReference type="AlphaFoldDB" id="A0A9P6AC21"/>
<keyword evidence="3" id="KW-1185">Reference proteome</keyword>
<feature type="compositionally biased region" description="Polar residues" evidence="1">
    <location>
        <begin position="157"/>
        <end position="167"/>
    </location>
</feature>
<dbReference type="EMBL" id="MU129408">
    <property type="protein sequence ID" value="KAF9503225.1"/>
    <property type="molecule type" value="Genomic_DNA"/>
</dbReference>
<proteinExistence type="predicted"/>
<feature type="region of interest" description="Disordered" evidence="1">
    <location>
        <begin position="1"/>
        <end position="36"/>
    </location>
</feature>
<evidence type="ECO:0000256" key="1">
    <source>
        <dbReference type="SAM" id="MobiDB-lite"/>
    </source>
</evidence>
<evidence type="ECO:0000313" key="2">
    <source>
        <dbReference type="EMBL" id="KAF9503225.1"/>
    </source>
</evidence>
<dbReference type="Proteomes" id="UP000886523">
    <property type="component" value="Unassembled WGS sequence"/>
</dbReference>
<evidence type="ECO:0000313" key="3">
    <source>
        <dbReference type="Proteomes" id="UP000886523"/>
    </source>
</evidence>
<accession>A0A9P6AC21</accession>
<name>A0A9P6AC21_9AGAM</name>
<feature type="region of interest" description="Disordered" evidence="1">
    <location>
        <begin position="125"/>
        <end position="167"/>
    </location>
</feature>
<protein>
    <submittedName>
        <fullName evidence="2">Uncharacterized protein</fullName>
    </submittedName>
</protein>
<sequence length="167" mass="18821">MQHNKEKHENTTKPDDDTTMTDNNRPRSGRTNRTRYSGCAQDLIYNMTKARETMRAQTTTHQMSPRNHTPAAAGVWSYVRSSPFTRANTNARTPVTPHIETQPAIHGECKVPHTRHHGCVVLQDLRLKSTRTPNPSPTEPNPPDKHPVNPNPANEDLASQTPRPQTH</sequence>
<organism evidence="2 3">
    <name type="scientific">Hydnum rufescens UP504</name>
    <dbReference type="NCBI Taxonomy" id="1448309"/>
    <lineage>
        <taxon>Eukaryota</taxon>
        <taxon>Fungi</taxon>
        <taxon>Dikarya</taxon>
        <taxon>Basidiomycota</taxon>
        <taxon>Agaricomycotina</taxon>
        <taxon>Agaricomycetes</taxon>
        <taxon>Cantharellales</taxon>
        <taxon>Hydnaceae</taxon>
        <taxon>Hydnum</taxon>
    </lineage>
</organism>
<reference evidence="2" key="1">
    <citation type="journal article" date="2020" name="Nat. Commun.">
        <title>Large-scale genome sequencing of mycorrhizal fungi provides insights into the early evolution of symbiotic traits.</title>
        <authorList>
            <person name="Miyauchi S."/>
            <person name="Kiss E."/>
            <person name="Kuo A."/>
            <person name="Drula E."/>
            <person name="Kohler A."/>
            <person name="Sanchez-Garcia M."/>
            <person name="Morin E."/>
            <person name="Andreopoulos B."/>
            <person name="Barry K.W."/>
            <person name="Bonito G."/>
            <person name="Buee M."/>
            <person name="Carver A."/>
            <person name="Chen C."/>
            <person name="Cichocki N."/>
            <person name="Clum A."/>
            <person name="Culley D."/>
            <person name="Crous P.W."/>
            <person name="Fauchery L."/>
            <person name="Girlanda M."/>
            <person name="Hayes R.D."/>
            <person name="Keri Z."/>
            <person name="LaButti K."/>
            <person name="Lipzen A."/>
            <person name="Lombard V."/>
            <person name="Magnuson J."/>
            <person name="Maillard F."/>
            <person name="Murat C."/>
            <person name="Nolan M."/>
            <person name="Ohm R.A."/>
            <person name="Pangilinan J."/>
            <person name="Pereira M.F."/>
            <person name="Perotto S."/>
            <person name="Peter M."/>
            <person name="Pfister S."/>
            <person name="Riley R."/>
            <person name="Sitrit Y."/>
            <person name="Stielow J.B."/>
            <person name="Szollosi G."/>
            <person name="Zifcakova L."/>
            <person name="Stursova M."/>
            <person name="Spatafora J.W."/>
            <person name="Tedersoo L."/>
            <person name="Vaario L.M."/>
            <person name="Yamada A."/>
            <person name="Yan M."/>
            <person name="Wang P."/>
            <person name="Xu J."/>
            <person name="Bruns T."/>
            <person name="Baldrian P."/>
            <person name="Vilgalys R."/>
            <person name="Dunand C."/>
            <person name="Henrissat B."/>
            <person name="Grigoriev I.V."/>
            <person name="Hibbett D."/>
            <person name="Nagy L.G."/>
            <person name="Martin F.M."/>
        </authorList>
    </citation>
    <scope>NUCLEOTIDE SEQUENCE</scope>
    <source>
        <strain evidence="2">UP504</strain>
    </source>
</reference>
<comment type="caution">
    <text evidence="2">The sequence shown here is derived from an EMBL/GenBank/DDBJ whole genome shotgun (WGS) entry which is preliminary data.</text>
</comment>